<dbReference type="OrthoDB" id="5126107at2"/>
<evidence type="ECO:0008006" key="3">
    <source>
        <dbReference type="Google" id="ProtNLM"/>
    </source>
</evidence>
<reference evidence="1 2" key="1">
    <citation type="submission" date="2016-09" db="EMBL/GenBank/DDBJ databases">
        <authorList>
            <person name="Capua I."/>
            <person name="De Benedictis P."/>
            <person name="Joannis T."/>
            <person name="Lombin L.H."/>
            <person name="Cattoli G."/>
        </authorList>
    </citation>
    <scope>NUCLEOTIDE SEQUENCE [LARGE SCALE GENOMIC DNA]</scope>
    <source>
        <strain evidence="1 2">NIO-1002</strain>
    </source>
</reference>
<proteinExistence type="predicted"/>
<dbReference type="STRING" id="993073.AS029_12900"/>
<dbReference type="EMBL" id="FMYG01000006">
    <property type="protein sequence ID" value="SDC71617.1"/>
    <property type="molecule type" value="Genomic_DNA"/>
</dbReference>
<organism evidence="1 2">
    <name type="scientific">Microbacterium enclense</name>
    <dbReference type="NCBI Taxonomy" id="993073"/>
    <lineage>
        <taxon>Bacteria</taxon>
        <taxon>Bacillati</taxon>
        <taxon>Actinomycetota</taxon>
        <taxon>Actinomycetes</taxon>
        <taxon>Micrococcales</taxon>
        <taxon>Microbacteriaceae</taxon>
        <taxon>Microbacterium</taxon>
    </lineage>
</organism>
<evidence type="ECO:0000313" key="1">
    <source>
        <dbReference type="EMBL" id="SDC71617.1"/>
    </source>
</evidence>
<protein>
    <recommendedName>
        <fullName evidence="3">DUF5047 domain-containing protein</fullName>
    </recommendedName>
</protein>
<dbReference type="AlphaFoldDB" id="A0A1G6NWJ3"/>
<gene>
    <name evidence="1" type="ORF">SAMN05216418_2860</name>
</gene>
<accession>A0A1G6NWJ3</accession>
<sequence>MRAASDQARSIIGSGGLNAQWVFDLMYAGERRLQDVPIATGHSLQWDGTRFVTGSGTARVVWADSYARSMAPREVGDWFSPFGGELQVDCLVGGGVFTERIPQGRFVITNVPDVVEARMPWEGQVIHPGESFTLELNDPLVRVQRNDFALPTAPRSTSAWSEVQAISELPVLRNVDDKVLPPLPYEGAREPILQAIFDAMDAWPHVDSAGYLTARPKAWPEPVGELVDVVTAPPSMTSRETHNRVAVTGRTADGKPLYSVREVTEGFLRTRNPDGSPSPFGGSTYSYRADRLTTQQQVDDYADALLRRVARLRSVTREITVPFNPLIEVGDVHIFRGGHVRTQVVRHVGAATVLTVEVPDA</sequence>
<dbReference type="RefSeq" id="WP_058232991.1">
    <property type="nucleotide sequence ID" value="NZ_FMYG01000006.1"/>
</dbReference>
<evidence type="ECO:0000313" key="2">
    <source>
        <dbReference type="Proteomes" id="UP000183203"/>
    </source>
</evidence>
<dbReference type="Proteomes" id="UP000183203">
    <property type="component" value="Unassembled WGS sequence"/>
</dbReference>
<name>A0A1G6NWJ3_9MICO</name>